<accession>A0AAV4XYF8</accession>
<comment type="caution">
    <text evidence="1">The sequence shown here is derived from an EMBL/GenBank/DDBJ whole genome shotgun (WGS) entry which is preliminary data.</text>
</comment>
<protein>
    <submittedName>
        <fullName evidence="1">Uncharacterized protein</fullName>
    </submittedName>
</protein>
<dbReference type="AlphaFoldDB" id="A0AAV4XYF8"/>
<sequence length="84" mass="9634">MIPTSGINSIQPTQQLASFVSLSSDIPLEIRSFSMDTLCTNKEESTLNRTETENPKCFASHFSFTLYFAEFSRKYFLHFKSHSN</sequence>
<evidence type="ECO:0000313" key="2">
    <source>
        <dbReference type="Proteomes" id="UP001054945"/>
    </source>
</evidence>
<gene>
    <name evidence="1" type="ORF">CEXT_228511</name>
</gene>
<name>A0AAV4XYF8_CAEEX</name>
<organism evidence="1 2">
    <name type="scientific">Caerostris extrusa</name>
    <name type="common">Bark spider</name>
    <name type="synonym">Caerostris bankana</name>
    <dbReference type="NCBI Taxonomy" id="172846"/>
    <lineage>
        <taxon>Eukaryota</taxon>
        <taxon>Metazoa</taxon>
        <taxon>Ecdysozoa</taxon>
        <taxon>Arthropoda</taxon>
        <taxon>Chelicerata</taxon>
        <taxon>Arachnida</taxon>
        <taxon>Araneae</taxon>
        <taxon>Araneomorphae</taxon>
        <taxon>Entelegynae</taxon>
        <taxon>Araneoidea</taxon>
        <taxon>Araneidae</taxon>
        <taxon>Caerostris</taxon>
    </lineage>
</organism>
<dbReference type="EMBL" id="BPLR01018356">
    <property type="protein sequence ID" value="GIY98914.1"/>
    <property type="molecule type" value="Genomic_DNA"/>
</dbReference>
<reference evidence="1 2" key="1">
    <citation type="submission" date="2021-06" db="EMBL/GenBank/DDBJ databases">
        <title>Caerostris extrusa draft genome.</title>
        <authorList>
            <person name="Kono N."/>
            <person name="Arakawa K."/>
        </authorList>
    </citation>
    <scope>NUCLEOTIDE SEQUENCE [LARGE SCALE GENOMIC DNA]</scope>
</reference>
<proteinExistence type="predicted"/>
<keyword evidence="2" id="KW-1185">Reference proteome</keyword>
<dbReference type="Proteomes" id="UP001054945">
    <property type="component" value="Unassembled WGS sequence"/>
</dbReference>
<evidence type="ECO:0000313" key="1">
    <source>
        <dbReference type="EMBL" id="GIY98914.1"/>
    </source>
</evidence>